<dbReference type="PANTHER" id="PTHR38699">
    <property type="entry name" value="CHROMOSOME 1, WHOLE GENOME SHOTGUN SEQUENCE"/>
    <property type="match status" value="1"/>
</dbReference>
<gene>
    <name evidence="2" type="ORF">GRF29_69g646770</name>
</gene>
<dbReference type="GO" id="GO:0000423">
    <property type="term" value="P:mitophagy"/>
    <property type="evidence" value="ECO:0007669"/>
    <property type="project" value="InterPro"/>
</dbReference>
<dbReference type="AlphaFoldDB" id="A0AAN6RGC3"/>
<proteinExistence type="predicted"/>
<sequence length="160" mass="18573">MDSNATSEIASLLQNAHIKRHPSPHHDLNPSTAASEKQPVRLGPQDADQDDVDEDEVPLSVLRPVHRRQQMPPLPDLRLEQTYLKSIEHAESWQHVAWITFKDHVLLCFAQGMLWTLILSGWRHVNRSSKFSGRGVGARLRRWWWGVNKWQIPDRPARMR</sequence>
<evidence type="ECO:0000256" key="1">
    <source>
        <dbReference type="SAM" id="MobiDB-lite"/>
    </source>
</evidence>
<dbReference type="EMBL" id="WVTA01000006">
    <property type="protein sequence ID" value="KAK3209073.1"/>
    <property type="molecule type" value="Genomic_DNA"/>
</dbReference>
<dbReference type="Proteomes" id="UP001280581">
    <property type="component" value="Unassembled WGS sequence"/>
</dbReference>
<name>A0AAN6RGC3_9PLEO</name>
<feature type="compositionally biased region" description="Polar residues" evidence="1">
    <location>
        <begin position="1"/>
        <end position="14"/>
    </location>
</feature>
<evidence type="ECO:0008006" key="4">
    <source>
        <dbReference type="Google" id="ProtNLM"/>
    </source>
</evidence>
<feature type="compositionally biased region" description="Acidic residues" evidence="1">
    <location>
        <begin position="47"/>
        <end position="57"/>
    </location>
</feature>
<feature type="region of interest" description="Disordered" evidence="1">
    <location>
        <begin position="1"/>
        <end position="65"/>
    </location>
</feature>
<reference evidence="2 3" key="1">
    <citation type="submission" date="2021-02" db="EMBL/GenBank/DDBJ databases">
        <title>Genome assembly of Pseudopithomyces chartarum.</title>
        <authorList>
            <person name="Jauregui R."/>
            <person name="Singh J."/>
            <person name="Voisey C."/>
        </authorList>
    </citation>
    <scope>NUCLEOTIDE SEQUENCE [LARGE SCALE GENOMIC DNA]</scope>
    <source>
        <strain evidence="2 3">AGR01</strain>
    </source>
</reference>
<dbReference type="GO" id="GO:0140580">
    <property type="term" value="F:mitochondrion autophagosome adaptor activity"/>
    <property type="evidence" value="ECO:0007669"/>
    <property type="project" value="InterPro"/>
</dbReference>
<dbReference type="InterPro" id="IPR013898">
    <property type="entry name" value="Atg43"/>
</dbReference>
<comment type="caution">
    <text evidence="2">The sequence shown here is derived from an EMBL/GenBank/DDBJ whole genome shotgun (WGS) entry which is preliminary data.</text>
</comment>
<evidence type="ECO:0000313" key="2">
    <source>
        <dbReference type="EMBL" id="KAK3209073.1"/>
    </source>
</evidence>
<organism evidence="2 3">
    <name type="scientific">Pseudopithomyces chartarum</name>
    <dbReference type="NCBI Taxonomy" id="1892770"/>
    <lineage>
        <taxon>Eukaryota</taxon>
        <taxon>Fungi</taxon>
        <taxon>Dikarya</taxon>
        <taxon>Ascomycota</taxon>
        <taxon>Pezizomycotina</taxon>
        <taxon>Dothideomycetes</taxon>
        <taxon>Pleosporomycetidae</taxon>
        <taxon>Pleosporales</taxon>
        <taxon>Massarineae</taxon>
        <taxon>Didymosphaeriaceae</taxon>
        <taxon>Pseudopithomyces</taxon>
    </lineage>
</organism>
<dbReference type="PANTHER" id="PTHR38699:SF1">
    <property type="entry name" value="MITOPHAGY RECEPTOR ATG43"/>
    <property type="match status" value="1"/>
</dbReference>
<keyword evidence="3" id="KW-1185">Reference proteome</keyword>
<evidence type="ECO:0000313" key="3">
    <source>
        <dbReference type="Proteomes" id="UP001280581"/>
    </source>
</evidence>
<protein>
    <recommendedName>
        <fullName evidence="4">DUF1770-domain-containing protein</fullName>
    </recommendedName>
</protein>
<dbReference type="Pfam" id="PF08589">
    <property type="entry name" value="ATG43"/>
    <property type="match status" value="1"/>
</dbReference>
<accession>A0AAN6RGC3</accession>